<dbReference type="KEGG" id="pmrn:116957483"/>
<evidence type="ECO:0000313" key="13">
    <source>
        <dbReference type="RefSeq" id="XP_032835551.1"/>
    </source>
</evidence>
<keyword evidence="7 10" id="KW-0472">Membrane</keyword>
<reference evidence="13" key="1">
    <citation type="submission" date="2025-08" db="UniProtKB">
        <authorList>
            <consortium name="RefSeq"/>
        </authorList>
    </citation>
    <scope>IDENTIFICATION</scope>
    <source>
        <tissue evidence="13">Sperm</tissue>
    </source>
</reference>
<comment type="subcellular location">
    <subcellularLocation>
        <location evidence="1">Endomembrane system</location>
    </subcellularLocation>
    <subcellularLocation>
        <location evidence="10">Membrane</location>
        <topology evidence="10">Multi-pass membrane protein</topology>
    </subcellularLocation>
</comment>
<name>A0AAJ7XID0_PETMA</name>
<evidence type="ECO:0000256" key="1">
    <source>
        <dbReference type="ARBA" id="ARBA00004308"/>
    </source>
</evidence>
<dbReference type="GO" id="GO:0033198">
    <property type="term" value="P:response to ATP"/>
    <property type="evidence" value="ECO:0007669"/>
    <property type="project" value="InterPro"/>
</dbReference>
<evidence type="ECO:0000256" key="5">
    <source>
        <dbReference type="ARBA" id="ARBA00022989"/>
    </source>
</evidence>
<dbReference type="NCBIfam" id="TIGR00863">
    <property type="entry name" value="P2X"/>
    <property type="match status" value="1"/>
</dbReference>
<dbReference type="Gene3D" id="2.60.490.10">
    <property type="entry name" value="atp-gated p2x4 ion channel domain"/>
    <property type="match status" value="1"/>
</dbReference>
<evidence type="ECO:0000256" key="3">
    <source>
        <dbReference type="ARBA" id="ARBA00022448"/>
    </source>
</evidence>
<keyword evidence="12" id="KW-1185">Reference proteome</keyword>
<dbReference type="PRINTS" id="PR01307">
    <property type="entry name" value="P2XRECEPTOR"/>
</dbReference>
<comment type="caution">
    <text evidence="10">Lacks conserved residue(s) required for the propagation of feature annotation.</text>
</comment>
<dbReference type="GO" id="GO:0098794">
    <property type="term" value="C:postsynapse"/>
    <property type="evidence" value="ECO:0007669"/>
    <property type="project" value="GOC"/>
</dbReference>
<feature type="transmembrane region" description="Helical" evidence="10">
    <location>
        <begin position="405"/>
        <end position="430"/>
    </location>
</feature>
<keyword evidence="9 10" id="KW-0407">Ion channel</keyword>
<accession>A0AAJ7XID0</accession>
<evidence type="ECO:0000256" key="6">
    <source>
        <dbReference type="ARBA" id="ARBA00023065"/>
    </source>
</evidence>
<evidence type="ECO:0000256" key="11">
    <source>
        <dbReference type="SAM" id="MobiDB-lite"/>
    </source>
</evidence>
<dbReference type="RefSeq" id="XP_032835551.1">
    <property type="nucleotide sequence ID" value="XM_032979660.1"/>
</dbReference>
<proteinExistence type="inferred from homology"/>
<dbReference type="InterPro" id="IPR027309">
    <property type="entry name" value="P2X_extracellular_dom_sf"/>
</dbReference>
<dbReference type="PANTHER" id="PTHR10125:SF13">
    <property type="entry name" value="P2X PURINOCEPTOR 7"/>
    <property type="match status" value="1"/>
</dbReference>
<evidence type="ECO:0000256" key="4">
    <source>
        <dbReference type="ARBA" id="ARBA00022692"/>
    </source>
</evidence>
<keyword evidence="5 10" id="KW-1133">Transmembrane helix</keyword>
<evidence type="ECO:0000313" key="12">
    <source>
        <dbReference type="Proteomes" id="UP001318040"/>
    </source>
</evidence>
<dbReference type="GO" id="GO:0004931">
    <property type="term" value="F:extracellularly ATP-gated monoatomic cation channel activity"/>
    <property type="evidence" value="ECO:0007669"/>
    <property type="project" value="InterPro"/>
</dbReference>
<sequence length="461" mass="51668">MAEDRHGERGAGRHEARTPGDGVEESGENHAGASVGVGERGSGWGTAHMEACTRFLQREQMEDETPYAFRAGLLALGQEAYSLLGEGALNLRVAERLWELARKLRVALHSAVVWCLFRACRYVVGFEHAYREYEDVTSAVRVKVKGTAKVDIPNEGVRTFDSADYVVPDQEPNTFFVMTNFIVTKNQTQGKCAEKFSVSPCQNDGDCTRDASKHLGSGIQTGRCIRYDATCKSCEVMGWCPVERRTSPPQPPLLPATENATVYIQNHVYFIKNNKERENFPLNLEGKDLSSCRYHPRDDPSCPIFRLGDITAMAGHSFSSMSVQGGIIAIVISWDCKLSEVECFPAYSFHRLDRNYTTKRGYNFRYSVKSMETDVQTRTLVKAFGIRFNILVTGQGWKVSPLPTLLYLSSAFTFCSMFVIFFNLFAIWYLKKNNCKVVDKSVDPKASNGKGPEIERLQNAI</sequence>
<dbReference type="GO" id="GO:0070588">
    <property type="term" value="P:calcium ion transmembrane transport"/>
    <property type="evidence" value="ECO:0007669"/>
    <property type="project" value="TreeGrafter"/>
</dbReference>
<comment type="similarity">
    <text evidence="2 10">Belongs to the P2X receptor family.</text>
</comment>
<organism evidence="12 13">
    <name type="scientific">Petromyzon marinus</name>
    <name type="common">Sea lamprey</name>
    <dbReference type="NCBI Taxonomy" id="7757"/>
    <lineage>
        <taxon>Eukaryota</taxon>
        <taxon>Metazoa</taxon>
        <taxon>Chordata</taxon>
        <taxon>Craniata</taxon>
        <taxon>Vertebrata</taxon>
        <taxon>Cyclostomata</taxon>
        <taxon>Hyperoartia</taxon>
        <taxon>Petromyzontiformes</taxon>
        <taxon>Petromyzontidae</taxon>
        <taxon>Petromyzon</taxon>
    </lineage>
</organism>
<dbReference type="GO" id="GO:0012505">
    <property type="term" value="C:endomembrane system"/>
    <property type="evidence" value="ECO:0007669"/>
    <property type="project" value="UniProtKB-SubCell"/>
</dbReference>
<comment type="function">
    <text evidence="10">Receptor for ATP that acts as a ligand-gated ion channel.</text>
</comment>
<evidence type="ECO:0000256" key="7">
    <source>
        <dbReference type="ARBA" id="ARBA00023136"/>
    </source>
</evidence>
<dbReference type="Proteomes" id="UP001318040">
    <property type="component" value="Chromosome 75"/>
</dbReference>
<keyword evidence="4 10" id="KW-0812">Transmembrane</keyword>
<keyword evidence="3 10" id="KW-0813">Transport</keyword>
<gene>
    <name evidence="13" type="primary">LOC116957483</name>
</gene>
<dbReference type="AlphaFoldDB" id="A0AAJ7XID0"/>
<dbReference type="GO" id="GO:0005886">
    <property type="term" value="C:plasma membrane"/>
    <property type="evidence" value="ECO:0007669"/>
    <property type="project" value="InterPro"/>
</dbReference>
<feature type="compositionally biased region" description="Basic and acidic residues" evidence="11">
    <location>
        <begin position="1"/>
        <end position="18"/>
    </location>
</feature>
<protein>
    <recommendedName>
        <fullName evidence="10">P2X purinoceptor</fullName>
    </recommendedName>
</protein>
<keyword evidence="6 10" id="KW-0406">Ion transport</keyword>
<evidence type="ECO:0000256" key="2">
    <source>
        <dbReference type="ARBA" id="ARBA00009848"/>
    </source>
</evidence>
<keyword evidence="8" id="KW-1071">Ligand-gated ion channel</keyword>
<feature type="region of interest" description="Disordered" evidence="11">
    <location>
        <begin position="1"/>
        <end position="42"/>
    </location>
</feature>
<evidence type="ECO:0000256" key="9">
    <source>
        <dbReference type="ARBA" id="ARBA00023303"/>
    </source>
</evidence>
<dbReference type="GO" id="GO:0001614">
    <property type="term" value="F:purinergic nucleotide receptor activity"/>
    <property type="evidence" value="ECO:0007669"/>
    <property type="project" value="InterPro"/>
</dbReference>
<dbReference type="Pfam" id="PF00864">
    <property type="entry name" value="P2X_receptor"/>
    <property type="match status" value="1"/>
</dbReference>
<dbReference type="PANTHER" id="PTHR10125">
    <property type="entry name" value="P2X PURINOCEPTOR"/>
    <property type="match status" value="1"/>
</dbReference>
<evidence type="ECO:0000256" key="10">
    <source>
        <dbReference type="RuleBase" id="RU000681"/>
    </source>
</evidence>
<keyword evidence="10" id="KW-0675">Receptor</keyword>
<evidence type="ECO:0000256" key="8">
    <source>
        <dbReference type="ARBA" id="ARBA00023286"/>
    </source>
</evidence>
<dbReference type="InterPro" id="IPR059116">
    <property type="entry name" value="P2X_receptor"/>
</dbReference>
<dbReference type="InterPro" id="IPR001429">
    <property type="entry name" value="P2X_purnocptor"/>
</dbReference>
<dbReference type="Gene3D" id="1.10.287.940">
    <property type="entry name" value="atp-gated p2x4 ion channel"/>
    <property type="match status" value="1"/>
</dbReference>